<evidence type="ECO:0000256" key="1">
    <source>
        <dbReference type="SAM" id="Phobius"/>
    </source>
</evidence>
<keyword evidence="1" id="KW-1133">Transmembrane helix</keyword>
<keyword evidence="1" id="KW-0472">Membrane</keyword>
<sequence>MVKSSMMTTSESFFANPTFDVSGRFRTRLPISPKAARRVVTPAAAAVIVFFVAIAASGANLVVTLSFNDAILRTS</sequence>
<dbReference type="AlphaFoldDB" id="A0A915IB19"/>
<keyword evidence="1" id="KW-0812">Transmembrane</keyword>
<evidence type="ECO:0000313" key="3">
    <source>
        <dbReference type="WBParaSite" id="nRc.2.0.1.t11082-RA"/>
    </source>
</evidence>
<protein>
    <submittedName>
        <fullName evidence="3">Uncharacterized protein</fullName>
    </submittedName>
</protein>
<dbReference type="Proteomes" id="UP000887565">
    <property type="component" value="Unplaced"/>
</dbReference>
<accession>A0A915IB19</accession>
<feature type="transmembrane region" description="Helical" evidence="1">
    <location>
        <begin position="43"/>
        <end position="67"/>
    </location>
</feature>
<dbReference type="WBParaSite" id="nRc.2.0.1.t11082-RA">
    <property type="protein sequence ID" value="nRc.2.0.1.t11082-RA"/>
    <property type="gene ID" value="nRc.2.0.1.g11082"/>
</dbReference>
<organism evidence="2 3">
    <name type="scientific">Romanomermis culicivorax</name>
    <name type="common">Nematode worm</name>
    <dbReference type="NCBI Taxonomy" id="13658"/>
    <lineage>
        <taxon>Eukaryota</taxon>
        <taxon>Metazoa</taxon>
        <taxon>Ecdysozoa</taxon>
        <taxon>Nematoda</taxon>
        <taxon>Enoplea</taxon>
        <taxon>Dorylaimia</taxon>
        <taxon>Mermithida</taxon>
        <taxon>Mermithoidea</taxon>
        <taxon>Mermithidae</taxon>
        <taxon>Romanomermis</taxon>
    </lineage>
</organism>
<evidence type="ECO:0000313" key="2">
    <source>
        <dbReference type="Proteomes" id="UP000887565"/>
    </source>
</evidence>
<reference evidence="3" key="1">
    <citation type="submission" date="2022-11" db="UniProtKB">
        <authorList>
            <consortium name="WormBaseParasite"/>
        </authorList>
    </citation>
    <scope>IDENTIFICATION</scope>
</reference>
<keyword evidence="2" id="KW-1185">Reference proteome</keyword>
<name>A0A915IB19_ROMCU</name>
<proteinExistence type="predicted"/>